<dbReference type="STRING" id="1287681.M7S6K0"/>
<dbReference type="Proteomes" id="UP000012174">
    <property type="component" value="Unassembled WGS sequence"/>
</dbReference>
<dbReference type="HOGENOM" id="CLU_169286_3_0_1"/>
<dbReference type="GO" id="GO:0003700">
    <property type="term" value="F:DNA-binding transcription factor activity"/>
    <property type="evidence" value="ECO:0007669"/>
    <property type="project" value="InterPro"/>
</dbReference>
<evidence type="ECO:0000256" key="2">
    <source>
        <dbReference type="ARBA" id="ARBA00023157"/>
    </source>
</evidence>
<dbReference type="InterPro" id="IPR013892">
    <property type="entry name" value="Cyt_c_biogenesis_Cmc1-like"/>
</dbReference>
<dbReference type="OMA" id="PYNANCE"/>
<feature type="domain" description="BZIP" evidence="4">
    <location>
        <begin position="53"/>
        <end position="68"/>
    </location>
</feature>
<keyword evidence="3" id="KW-0472">Membrane</keyword>
<proteinExistence type="inferred from homology"/>
<dbReference type="eggNOG" id="ENOG502SBZE">
    <property type="taxonomic scope" value="Eukaryota"/>
</dbReference>
<keyword evidence="6" id="KW-1185">Reference proteome</keyword>
<evidence type="ECO:0000256" key="1">
    <source>
        <dbReference type="ARBA" id="ARBA00007347"/>
    </source>
</evidence>
<keyword evidence="3" id="KW-0999">Mitochondrion inner membrane</keyword>
<protein>
    <recommendedName>
        <fullName evidence="3">COX assembly mitochondrial protein</fullName>
    </recommendedName>
</protein>
<dbReference type="OrthoDB" id="532630at2759"/>
<dbReference type="PROSITE" id="PS00036">
    <property type="entry name" value="BZIP_BASIC"/>
    <property type="match status" value="1"/>
</dbReference>
<comment type="similarity">
    <text evidence="1 3">Belongs to the CMC family.</text>
</comment>
<gene>
    <name evidence="5" type="ORF">UCREL1_11371</name>
</gene>
<evidence type="ECO:0000313" key="5">
    <source>
        <dbReference type="EMBL" id="EMR61689.1"/>
    </source>
</evidence>
<dbReference type="GO" id="GO:0005743">
    <property type="term" value="C:mitochondrial inner membrane"/>
    <property type="evidence" value="ECO:0007669"/>
    <property type="project" value="UniProtKB-SubCell"/>
</dbReference>
<accession>M7S6K0</accession>
<keyword evidence="3" id="KW-0496">Mitochondrion</keyword>
<keyword evidence="3" id="KW-0143">Chaperone</keyword>
<sequence>MHPHLHTKDNIACEEVMTALEECHARGFLWKSLGMCNNAKDQVTLCLRAERLKRTARNREAAKAKRDKIVKAWSEIDANS</sequence>
<keyword evidence="2" id="KW-1015">Disulfide bond</keyword>
<dbReference type="EMBL" id="KB707568">
    <property type="protein sequence ID" value="EMR61689.1"/>
    <property type="molecule type" value="Genomic_DNA"/>
</dbReference>
<reference evidence="6" key="1">
    <citation type="journal article" date="2013" name="Genome Announc.">
        <title>Draft genome sequence of the grapevine dieback fungus Eutypa lata UCR-EL1.</title>
        <authorList>
            <person name="Blanco-Ulate B."/>
            <person name="Rolshausen P.E."/>
            <person name="Cantu D."/>
        </authorList>
    </citation>
    <scope>NUCLEOTIDE SEQUENCE [LARGE SCALE GENOMIC DNA]</scope>
    <source>
        <strain evidence="6">UCR-EL1</strain>
    </source>
</reference>
<comment type="function">
    <text evidence="3">Required for mitochondrial cytochrome c oxidase (COX) assembly and respiration.</text>
</comment>
<evidence type="ECO:0000256" key="3">
    <source>
        <dbReference type="RuleBase" id="RU364104"/>
    </source>
</evidence>
<comment type="subcellular location">
    <subcellularLocation>
        <location evidence="3">Mitochondrion inner membrane</location>
    </subcellularLocation>
</comment>
<organism evidence="5 6">
    <name type="scientific">Eutypa lata (strain UCR-EL1)</name>
    <name type="common">Grapevine dieback disease fungus</name>
    <name type="synonym">Eutypa armeniacae</name>
    <dbReference type="NCBI Taxonomy" id="1287681"/>
    <lineage>
        <taxon>Eukaryota</taxon>
        <taxon>Fungi</taxon>
        <taxon>Dikarya</taxon>
        <taxon>Ascomycota</taxon>
        <taxon>Pezizomycotina</taxon>
        <taxon>Sordariomycetes</taxon>
        <taxon>Xylariomycetidae</taxon>
        <taxon>Xylariales</taxon>
        <taxon>Diatrypaceae</taxon>
        <taxon>Eutypa</taxon>
    </lineage>
</organism>
<dbReference type="KEGG" id="ela:UCREL1_11371"/>
<evidence type="ECO:0000313" key="6">
    <source>
        <dbReference type="Proteomes" id="UP000012174"/>
    </source>
</evidence>
<dbReference type="Pfam" id="PF08583">
    <property type="entry name" value="Cmc1"/>
    <property type="match status" value="1"/>
</dbReference>
<name>M7S6K0_EUTLA</name>
<dbReference type="InterPro" id="IPR004827">
    <property type="entry name" value="bZIP"/>
</dbReference>
<evidence type="ECO:0000259" key="4">
    <source>
        <dbReference type="PROSITE" id="PS00036"/>
    </source>
</evidence>
<dbReference type="AlphaFoldDB" id="M7S6K0"/>